<evidence type="ECO:0000313" key="2">
    <source>
        <dbReference type="Proteomes" id="UP000076584"/>
    </source>
</evidence>
<organism evidence="1 2">
    <name type="scientific">Colletotrichum incanum</name>
    <name type="common">Soybean anthracnose fungus</name>
    <dbReference type="NCBI Taxonomy" id="1573173"/>
    <lineage>
        <taxon>Eukaryota</taxon>
        <taxon>Fungi</taxon>
        <taxon>Dikarya</taxon>
        <taxon>Ascomycota</taxon>
        <taxon>Pezizomycotina</taxon>
        <taxon>Sordariomycetes</taxon>
        <taxon>Hypocreomycetidae</taxon>
        <taxon>Glomerellales</taxon>
        <taxon>Glomerellaceae</taxon>
        <taxon>Colletotrichum</taxon>
        <taxon>Colletotrichum spaethianum species complex</taxon>
    </lineage>
</organism>
<protein>
    <submittedName>
        <fullName evidence="1">Uncharacterized protein</fullName>
    </submittedName>
</protein>
<dbReference type="EMBL" id="LFIW01001031">
    <property type="protein sequence ID" value="KZL83920.1"/>
    <property type="molecule type" value="Genomic_DNA"/>
</dbReference>
<accession>A0A167DID7</accession>
<sequence>MDPLDSPRSRCVLEDSTWIDKWKKAKDWDALVDLNTEFIELSAAGIQDVHTPYHLRPLDPESEELVPALLHLHEYGMLTTNSQPASASSCFSDEDEEWIDIRQIPFVEFFLRLDGTRPMHFLERLSRDRNLIITAVMHRHGVVVAPLPDGVTAIPLSFERVRPRMPQTNESAEWCVITATPDEPLSLDEFGFEDIPAVCNDLVVSCMVMPMHDGDLYKEEEDAMFLQKLEVVDILASIADHAREAGLESTRKSSLAESGS</sequence>
<dbReference type="AlphaFoldDB" id="A0A167DID7"/>
<reference evidence="1 2" key="1">
    <citation type="submission" date="2015-06" db="EMBL/GenBank/DDBJ databases">
        <title>Survival trade-offs in plant roots during colonization by closely related pathogenic and mutualistic fungi.</title>
        <authorList>
            <person name="Hacquard S."/>
            <person name="Kracher B."/>
            <person name="Hiruma K."/>
            <person name="Weinman A."/>
            <person name="Muench P."/>
            <person name="Garrido Oter R."/>
            <person name="Ver Loren van Themaat E."/>
            <person name="Dallerey J.-F."/>
            <person name="Damm U."/>
            <person name="Henrissat B."/>
            <person name="Lespinet O."/>
            <person name="Thon M."/>
            <person name="Kemen E."/>
            <person name="McHardy A.C."/>
            <person name="Schulze-Lefert P."/>
            <person name="O'Connell R.J."/>
        </authorList>
    </citation>
    <scope>NUCLEOTIDE SEQUENCE [LARGE SCALE GENOMIC DNA]</scope>
    <source>
        <strain evidence="1 2">MAFF 238704</strain>
    </source>
</reference>
<evidence type="ECO:0000313" key="1">
    <source>
        <dbReference type="EMBL" id="KZL83920.1"/>
    </source>
</evidence>
<keyword evidence="2" id="KW-1185">Reference proteome</keyword>
<gene>
    <name evidence="1" type="ORF">CI238_13132</name>
</gene>
<proteinExistence type="predicted"/>
<comment type="caution">
    <text evidence="1">The sequence shown here is derived from an EMBL/GenBank/DDBJ whole genome shotgun (WGS) entry which is preliminary data.</text>
</comment>
<dbReference type="Proteomes" id="UP000076584">
    <property type="component" value="Unassembled WGS sequence"/>
</dbReference>
<name>A0A167DID7_COLIC</name>